<dbReference type="EMBL" id="CAXAMN010018002">
    <property type="protein sequence ID" value="CAK9051675.1"/>
    <property type="molecule type" value="Genomic_DNA"/>
</dbReference>
<sequence>MSASNPIRWSYDTLVESFDVYHAGPDPPRGLLDFSQQLSSFRPEKRSTTSTKKMKTEKVQVSKTKSPQAPELRAPRSSARVSELPARERPTGRNGPVPKAFELQPTQLPDEVPEEADMEQLTPEQYADWMKYYRECAEYFEECERNCAEQAGMEPPRRAQPGLAPSASASSRPQAPQAPQVNASPFPLNGKAFDSPSWASLMPPPLPEGAPSPAPLLQALQTLQLLQQQQQLQQLQLQSVQQLISGSLLSGSMFGMPLAGQNTALGLNNETLMNLLMAWYYSGYYTGEYAAKQGKI</sequence>
<dbReference type="Proteomes" id="UP001642484">
    <property type="component" value="Unassembled WGS sequence"/>
</dbReference>
<feature type="region of interest" description="Disordered" evidence="1">
    <location>
        <begin position="152"/>
        <end position="189"/>
    </location>
</feature>
<dbReference type="CDD" id="cd22852">
    <property type="entry name" value="SMN_C"/>
    <property type="match status" value="1"/>
</dbReference>
<comment type="caution">
    <text evidence="2">The sequence shown here is derived from an EMBL/GenBank/DDBJ whole genome shotgun (WGS) entry which is preliminary data.</text>
</comment>
<keyword evidence="3" id="KW-1185">Reference proteome</keyword>
<protein>
    <recommendedName>
        <fullName evidence="4">Survival motor neuron Tudor domain-containing protein</fullName>
    </recommendedName>
</protein>
<evidence type="ECO:0008006" key="4">
    <source>
        <dbReference type="Google" id="ProtNLM"/>
    </source>
</evidence>
<organism evidence="2 3">
    <name type="scientific">Durusdinium trenchii</name>
    <dbReference type="NCBI Taxonomy" id="1381693"/>
    <lineage>
        <taxon>Eukaryota</taxon>
        <taxon>Sar</taxon>
        <taxon>Alveolata</taxon>
        <taxon>Dinophyceae</taxon>
        <taxon>Suessiales</taxon>
        <taxon>Symbiodiniaceae</taxon>
        <taxon>Durusdinium</taxon>
    </lineage>
</organism>
<reference evidence="2 3" key="1">
    <citation type="submission" date="2024-02" db="EMBL/GenBank/DDBJ databases">
        <authorList>
            <person name="Chen Y."/>
            <person name="Shah S."/>
            <person name="Dougan E. K."/>
            <person name="Thang M."/>
            <person name="Chan C."/>
        </authorList>
    </citation>
    <scope>NUCLEOTIDE SEQUENCE [LARGE SCALE GENOMIC DNA]</scope>
</reference>
<accession>A0ABP0MJL8</accession>
<gene>
    <name evidence="2" type="ORF">CCMP2556_LOCUS26180</name>
</gene>
<name>A0ABP0MJL8_9DINO</name>
<feature type="compositionally biased region" description="Low complexity" evidence="1">
    <location>
        <begin position="159"/>
        <end position="180"/>
    </location>
</feature>
<proteinExistence type="predicted"/>
<evidence type="ECO:0000313" key="2">
    <source>
        <dbReference type="EMBL" id="CAK9051675.1"/>
    </source>
</evidence>
<feature type="region of interest" description="Disordered" evidence="1">
    <location>
        <begin position="22"/>
        <end position="108"/>
    </location>
</feature>
<evidence type="ECO:0000313" key="3">
    <source>
        <dbReference type="Proteomes" id="UP001642484"/>
    </source>
</evidence>
<evidence type="ECO:0000256" key="1">
    <source>
        <dbReference type="SAM" id="MobiDB-lite"/>
    </source>
</evidence>
<dbReference type="InterPro" id="IPR047313">
    <property type="entry name" value="SMN_C"/>
</dbReference>